<reference evidence="2" key="2">
    <citation type="submission" date="2020-06" db="EMBL/GenBank/DDBJ databases">
        <title>Helianthus annuus Genome sequencing and assembly Release 2.</title>
        <authorList>
            <person name="Gouzy J."/>
            <person name="Langlade N."/>
            <person name="Munos S."/>
        </authorList>
    </citation>
    <scope>NUCLEOTIDE SEQUENCE</scope>
    <source>
        <tissue evidence="2">Leaves</tissue>
    </source>
</reference>
<evidence type="ECO:0000256" key="1">
    <source>
        <dbReference type="SAM" id="MobiDB-lite"/>
    </source>
</evidence>
<reference evidence="2" key="1">
    <citation type="journal article" date="2017" name="Nature">
        <title>The sunflower genome provides insights into oil metabolism, flowering and Asterid evolution.</title>
        <authorList>
            <person name="Badouin H."/>
            <person name="Gouzy J."/>
            <person name="Grassa C.J."/>
            <person name="Murat F."/>
            <person name="Staton S.E."/>
            <person name="Cottret L."/>
            <person name="Lelandais-Briere C."/>
            <person name="Owens G.L."/>
            <person name="Carrere S."/>
            <person name="Mayjonade B."/>
            <person name="Legrand L."/>
            <person name="Gill N."/>
            <person name="Kane N.C."/>
            <person name="Bowers J.E."/>
            <person name="Hubner S."/>
            <person name="Bellec A."/>
            <person name="Berard A."/>
            <person name="Berges H."/>
            <person name="Blanchet N."/>
            <person name="Boniface M.C."/>
            <person name="Brunel D."/>
            <person name="Catrice O."/>
            <person name="Chaidir N."/>
            <person name="Claudel C."/>
            <person name="Donnadieu C."/>
            <person name="Faraut T."/>
            <person name="Fievet G."/>
            <person name="Helmstetter N."/>
            <person name="King M."/>
            <person name="Knapp S.J."/>
            <person name="Lai Z."/>
            <person name="Le Paslier M.C."/>
            <person name="Lippi Y."/>
            <person name="Lorenzon L."/>
            <person name="Mandel J.R."/>
            <person name="Marage G."/>
            <person name="Marchand G."/>
            <person name="Marquand E."/>
            <person name="Bret-Mestries E."/>
            <person name="Morien E."/>
            <person name="Nambeesan S."/>
            <person name="Nguyen T."/>
            <person name="Pegot-Espagnet P."/>
            <person name="Pouilly N."/>
            <person name="Raftis F."/>
            <person name="Sallet E."/>
            <person name="Schiex T."/>
            <person name="Thomas J."/>
            <person name="Vandecasteele C."/>
            <person name="Vares D."/>
            <person name="Vear F."/>
            <person name="Vautrin S."/>
            <person name="Crespi M."/>
            <person name="Mangin B."/>
            <person name="Burke J.M."/>
            <person name="Salse J."/>
            <person name="Munos S."/>
            <person name="Vincourt P."/>
            <person name="Rieseberg L.H."/>
            <person name="Langlade N.B."/>
        </authorList>
    </citation>
    <scope>NUCLEOTIDE SEQUENCE</scope>
    <source>
        <tissue evidence="2">Leaves</tissue>
    </source>
</reference>
<comment type="caution">
    <text evidence="2">The sequence shown here is derived from an EMBL/GenBank/DDBJ whole genome shotgun (WGS) entry which is preliminary data.</text>
</comment>
<name>A0A9K3IQ29_HELAN</name>
<dbReference type="EMBL" id="MNCJ02000321">
    <property type="protein sequence ID" value="KAF5800850.1"/>
    <property type="molecule type" value="Genomic_DNA"/>
</dbReference>
<feature type="region of interest" description="Disordered" evidence="1">
    <location>
        <begin position="1"/>
        <end position="20"/>
    </location>
</feature>
<evidence type="ECO:0000313" key="2">
    <source>
        <dbReference type="EMBL" id="KAF5800850.1"/>
    </source>
</evidence>
<dbReference type="AlphaFoldDB" id="A0A9K3IQ29"/>
<evidence type="ECO:0000313" key="3">
    <source>
        <dbReference type="Proteomes" id="UP000215914"/>
    </source>
</evidence>
<accession>A0A9K3IQ29</accession>
<gene>
    <name evidence="2" type="ORF">HanXRQr2_Chr06g0241371</name>
</gene>
<dbReference type="Proteomes" id="UP000215914">
    <property type="component" value="Unassembled WGS sequence"/>
</dbReference>
<keyword evidence="3" id="KW-1185">Reference proteome</keyword>
<protein>
    <submittedName>
        <fullName evidence="2">Uncharacterized protein</fullName>
    </submittedName>
</protein>
<organism evidence="2 3">
    <name type="scientific">Helianthus annuus</name>
    <name type="common">Common sunflower</name>
    <dbReference type="NCBI Taxonomy" id="4232"/>
    <lineage>
        <taxon>Eukaryota</taxon>
        <taxon>Viridiplantae</taxon>
        <taxon>Streptophyta</taxon>
        <taxon>Embryophyta</taxon>
        <taxon>Tracheophyta</taxon>
        <taxon>Spermatophyta</taxon>
        <taxon>Magnoliopsida</taxon>
        <taxon>eudicotyledons</taxon>
        <taxon>Gunneridae</taxon>
        <taxon>Pentapetalae</taxon>
        <taxon>asterids</taxon>
        <taxon>campanulids</taxon>
        <taxon>Asterales</taxon>
        <taxon>Asteraceae</taxon>
        <taxon>Asteroideae</taxon>
        <taxon>Heliantheae alliance</taxon>
        <taxon>Heliantheae</taxon>
        <taxon>Helianthus</taxon>
    </lineage>
</organism>
<sequence>MHCCGVRMTTPMQGSPGGDATSVPSLELCDSGVRTGIQVNGGGCGSKIKTYCIGLCFCCG</sequence>
<dbReference type="Gramene" id="mRNA:HanXRQr2_Chr06g0241371">
    <property type="protein sequence ID" value="mRNA:HanXRQr2_Chr06g0241371"/>
    <property type="gene ID" value="HanXRQr2_Chr06g0241371"/>
</dbReference>
<proteinExistence type="predicted"/>